<comment type="caution">
    <text evidence="2">The sequence shown here is derived from an EMBL/GenBank/DDBJ whole genome shotgun (WGS) entry which is preliminary data.</text>
</comment>
<feature type="compositionally biased region" description="Low complexity" evidence="1">
    <location>
        <begin position="91"/>
        <end position="107"/>
    </location>
</feature>
<sequence length="541" mass="61312">MFRHLPPALRLLSPCERLFRPRQLLVLFVMLGLCTVGTTPTASAQSGSFLESLFRSIAEKQMQESQKHRNPTPSKSPTRPSEKTPDDSVRAPKPAGFPAGPLGPARPSATPRPTNPQHQHVPSKPSIRVETQRRDYETGRPTGGRPETRDHRDRGRQASSVRAFTSDARQFQNEIAQLLRYVQSRARASRDRQEINELRLLLPEVYGIHAETEALVARSQSIRSLDEIHDDYRQIDQHYHEVSFRIRSLPSRDSDLRSQVAKCDKLCRSLSKACSITPQFDRHGLHDQMVIAATYIQTLIDDLPTARMPIERSRELTHQARLLRQAILEKADAVETIQYEQIVSDYTQFVDRWQEFAEEVAEFRDPVLDRRLARVDQCGDETYALLWMPAPPHRHPGTVFVPGPIDDDHSIQIGDPRSRYREQWMADAAALEGAAQYLHADLQRLGRYLQPASYSQSLLKSSNDVYRLARSIHSQLDAGESVSRVQRSVSELATAWESLSSELQHLDHHGLSGRRALAVTQQQQQMLPLVASLTASLLPVN</sequence>
<evidence type="ECO:0000256" key="1">
    <source>
        <dbReference type="SAM" id="MobiDB-lite"/>
    </source>
</evidence>
<feature type="compositionally biased region" description="Polar residues" evidence="1">
    <location>
        <begin position="111"/>
        <end position="120"/>
    </location>
</feature>
<reference evidence="2 3" key="1">
    <citation type="submission" date="2017-05" db="EMBL/GenBank/DDBJ databases">
        <authorList>
            <person name="Varghese N."/>
            <person name="Submissions S."/>
        </authorList>
    </citation>
    <scope>NUCLEOTIDE SEQUENCE [LARGE SCALE GENOMIC DNA]</scope>
    <source>
        <strain evidence="2 3">DSM 25457</strain>
    </source>
</reference>
<name>A0ABY1PTF0_9BACT</name>
<gene>
    <name evidence="2" type="ORF">SAMN06265222_102211</name>
</gene>
<dbReference type="EMBL" id="FXUG01000002">
    <property type="protein sequence ID" value="SMP46967.1"/>
    <property type="molecule type" value="Genomic_DNA"/>
</dbReference>
<organism evidence="2 3">
    <name type="scientific">Neorhodopirellula lusitana</name>
    <dbReference type="NCBI Taxonomy" id="445327"/>
    <lineage>
        <taxon>Bacteria</taxon>
        <taxon>Pseudomonadati</taxon>
        <taxon>Planctomycetota</taxon>
        <taxon>Planctomycetia</taxon>
        <taxon>Pirellulales</taxon>
        <taxon>Pirellulaceae</taxon>
        <taxon>Neorhodopirellula</taxon>
    </lineage>
</organism>
<feature type="region of interest" description="Disordered" evidence="1">
    <location>
        <begin position="60"/>
        <end position="159"/>
    </location>
</feature>
<evidence type="ECO:0008006" key="4">
    <source>
        <dbReference type="Google" id="ProtNLM"/>
    </source>
</evidence>
<dbReference type="Proteomes" id="UP001158067">
    <property type="component" value="Unassembled WGS sequence"/>
</dbReference>
<proteinExistence type="predicted"/>
<accession>A0ABY1PTF0</accession>
<evidence type="ECO:0000313" key="2">
    <source>
        <dbReference type="EMBL" id="SMP46967.1"/>
    </source>
</evidence>
<keyword evidence="3" id="KW-1185">Reference proteome</keyword>
<feature type="compositionally biased region" description="Basic and acidic residues" evidence="1">
    <location>
        <begin position="146"/>
        <end position="156"/>
    </location>
</feature>
<feature type="compositionally biased region" description="Basic and acidic residues" evidence="1">
    <location>
        <begin position="80"/>
        <end position="90"/>
    </location>
</feature>
<evidence type="ECO:0000313" key="3">
    <source>
        <dbReference type="Proteomes" id="UP001158067"/>
    </source>
</evidence>
<protein>
    <recommendedName>
        <fullName evidence="4">Secreted protein</fullName>
    </recommendedName>
</protein>